<protein>
    <submittedName>
        <fullName evidence="8">Copper resistance protein</fullName>
    </submittedName>
</protein>
<sequence>MPFRRTAAALLLAFVALGSTAVPASAHTELKSSDPAKGAAMPAPPQQVQLTFSEPVTLPADAIAVTGPGGVKWTVGQIAVTDAVVTAPVTATGPAGAYAIAWTVISADGDPVSGTIDFTLSAPATTTTTTTVPATTTTTATSSVTPAAQVQDDSGGVPASVWILVAVLVAAGVGAVLFLRRRVTASPD</sequence>
<dbReference type="SUPFAM" id="SSF81296">
    <property type="entry name" value="E set domains"/>
    <property type="match status" value="1"/>
</dbReference>
<evidence type="ECO:0000256" key="2">
    <source>
        <dbReference type="ARBA" id="ARBA00022723"/>
    </source>
</evidence>
<accession>A0ABQ3M2S3</accession>
<keyword evidence="5" id="KW-0472">Membrane</keyword>
<dbReference type="PANTHER" id="PTHR34820">
    <property type="entry name" value="INNER MEMBRANE PROTEIN YEBZ"/>
    <property type="match status" value="1"/>
</dbReference>
<comment type="caution">
    <text evidence="8">The sequence shown here is derived from an EMBL/GenBank/DDBJ whole genome shotgun (WGS) entry which is preliminary data.</text>
</comment>
<keyword evidence="3 6" id="KW-0732">Signal</keyword>
<keyword evidence="4" id="KW-0186">Copper</keyword>
<dbReference type="InterPro" id="IPR032694">
    <property type="entry name" value="CopC/D"/>
</dbReference>
<evidence type="ECO:0000256" key="5">
    <source>
        <dbReference type="SAM" id="Phobius"/>
    </source>
</evidence>
<comment type="subcellular location">
    <subcellularLocation>
        <location evidence="1">Cell envelope</location>
    </subcellularLocation>
</comment>
<organism evidence="8 9">
    <name type="scientific">Lentzea cavernae</name>
    <dbReference type="NCBI Taxonomy" id="2020703"/>
    <lineage>
        <taxon>Bacteria</taxon>
        <taxon>Bacillati</taxon>
        <taxon>Actinomycetota</taxon>
        <taxon>Actinomycetes</taxon>
        <taxon>Pseudonocardiales</taxon>
        <taxon>Pseudonocardiaceae</taxon>
        <taxon>Lentzea</taxon>
    </lineage>
</organism>
<keyword evidence="5" id="KW-1133">Transmembrane helix</keyword>
<evidence type="ECO:0000256" key="4">
    <source>
        <dbReference type="ARBA" id="ARBA00023008"/>
    </source>
</evidence>
<evidence type="ECO:0000256" key="1">
    <source>
        <dbReference type="ARBA" id="ARBA00004196"/>
    </source>
</evidence>
<dbReference type="InterPro" id="IPR014755">
    <property type="entry name" value="Cu-Rt/internalin_Ig-like"/>
</dbReference>
<feature type="domain" description="CopC" evidence="7">
    <location>
        <begin position="27"/>
        <end position="120"/>
    </location>
</feature>
<keyword evidence="9" id="KW-1185">Reference proteome</keyword>
<dbReference type="PANTHER" id="PTHR34820:SF4">
    <property type="entry name" value="INNER MEMBRANE PROTEIN YEBZ"/>
    <property type="match status" value="1"/>
</dbReference>
<dbReference type="InterPro" id="IPR014756">
    <property type="entry name" value="Ig_E-set"/>
</dbReference>
<evidence type="ECO:0000256" key="6">
    <source>
        <dbReference type="SAM" id="SignalP"/>
    </source>
</evidence>
<dbReference type="Pfam" id="PF04234">
    <property type="entry name" value="CopC"/>
    <property type="match status" value="1"/>
</dbReference>
<keyword evidence="2" id="KW-0479">Metal-binding</keyword>
<evidence type="ECO:0000259" key="7">
    <source>
        <dbReference type="Pfam" id="PF04234"/>
    </source>
</evidence>
<dbReference type="Gene3D" id="2.60.40.1220">
    <property type="match status" value="1"/>
</dbReference>
<dbReference type="RefSeq" id="WP_191295455.1">
    <property type="nucleotide sequence ID" value="NZ_BNAR01000001.1"/>
</dbReference>
<name>A0ABQ3M2S3_9PSEU</name>
<feature type="transmembrane region" description="Helical" evidence="5">
    <location>
        <begin position="159"/>
        <end position="179"/>
    </location>
</feature>
<evidence type="ECO:0000313" key="9">
    <source>
        <dbReference type="Proteomes" id="UP000605568"/>
    </source>
</evidence>
<evidence type="ECO:0000313" key="8">
    <source>
        <dbReference type="EMBL" id="GHH27903.1"/>
    </source>
</evidence>
<dbReference type="Proteomes" id="UP000605568">
    <property type="component" value="Unassembled WGS sequence"/>
</dbReference>
<evidence type="ECO:0000256" key="3">
    <source>
        <dbReference type="ARBA" id="ARBA00022729"/>
    </source>
</evidence>
<proteinExistence type="predicted"/>
<dbReference type="InterPro" id="IPR007348">
    <property type="entry name" value="CopC_dom"/>
</dbReference>
<gene>
    <name evidence="8" type="primary">pcoC</name>
    <name evidence="8" type="ORF">GCM10017774_01220</name>
</gene>
<keyword evidence="5" id="KW-0812">Transmembrane</keyword>
<reference evidence="9" key="1">
    <citation type="journal article" date="2019" name="Int. J. Syst. Evol. Microbiol.">
        <title>The Global Catalogue of Microorganisms (GCM) 10K type strain sequencing project: providing services to taxonomists for standard genome sequencing and annotation.</title>
        <authorList>
            <consortium name="The Broad Institute Genomics Platform"/>
            <consortium name="The Broad Institute Genome Sequencing Center for Infectious Disease"/>
            <person name="Wu L."/>
            <person name="Ma J."/>
        </authorList>
    </citation>
    <scope>NUCLEOTIDE SEQUENCE [LARGE SCALE GENOMIC DNA]</scope>
    <source>
        <strain evidence="9">CGMCC 4.7367</strain>
    </source>
</reference>
<dbReference type="EMBL" id="BNAR01000001">
    <property type="protein sequence ID" value="GHH27903.1"/>
    <property type="molecule type" value="Genomic_DNA"/>
</dbReference>
<feature type="signal peptide" evidence="6">
    <location>
        <begin position="1"/>
        <end position="26"/>
    </location>
</feature>
<feature type="chain" id="PRO_5045354571" evidence="6">
    <location>
        <begin position="27"/>
        <end position="188"/>
    </location>
</feature>